<keyword evidence="3" id="KW-1185">Reference proteome</keyword>
<protein>
    <submittedName>
        <fullName evidence="2">Uncharacterized protein</fullName>
    </submittedName>
</protein>
<dbReference type="Gramene" id="OGLUM03G29880.1">
    <property type="protein sequence ID" value="OGLUM03G29880.1"/>
    <property type="gene ID" value="OGLUM03G29880"/>
</dbReference>
<feature type="compositionally biased region" description="Basic residues" evidence="1">
    <location>
        <begin position="116"/>
        <end position="125"/>
    </location>
</feature>
<feature type="region of interest" description="Disordered" evidence="1">
    <location>
        <begin position="49"/>
        <end position="125"/>
    </location>
</feature>
<organism evidence="2">
    <name type="scientific">Oryza glumipatula</name>
    <dbReference type="NCBI Taxonomy" id="40148"/>
    <lineage>
        <taxon>Eukaryota</taxon>
        <taxon>Viridiplantae</taxon>
        <taxon>Streptophyta</taxon>
        <taxon>Embryophyta</taxon>
        <taxon>Tracheophyta</taxon>
        <taxon>Spermatophyta</taxon>
        <taxon>Magnoliopsida</taxon>
        <taxon>Liliopsida</taxon>
        <taxon>Poales</taxon>
        <taxon>Poaceae</taxon>
        <taxon>BOP clade</taxon>
        <taxon>Oryzoideae</taxon>
        <taxon>Oryzeae</taxon>
        <taxon>Oryzinae</taxon>
        <taxon>Oryza</taxon>
    </lineage>
</organism>
<reference evidence="2" key="1">
    <citation type="submission" date="2015-04" db="UniProtKB">
        <authorList>
            <consortium name="EnsemblPlants"/>
        </authorList>
    </citation>
    <scope>IDENTIFICATION</scope>
</reference>
<feature type="compositionally biased region" description="Basic and acidic residues" evidence="1">
    <location>
        <begin position="101"/>
        <end position="112"/>
    </location>
</feature>
<dbReference type="HOGENOM" id="CLU_152323_0_0_1"/>
<dbReference type="EnsemblPlants" id="OGLUM03G29880.1">
    <property type="protein sequence ID" value="OGLUM03G29880.1"/>
    <property type="gene ID" value="OGLUM03G29880"/>
</dbReference>
<dbReference type="Proteomes" id="UP000026961">
    <property type="component" value="Chromosome 3"/>
</dbReference>
<feature type="compositionally biased region" description="Basic and acidic residues" evidence="1">
    <location>
        <begin position="69"/>
        <end position="93"/>
    </location>
</feature>
<dbReference type="AlphaFoldDB" id="A0A0D9ZBM2"/>
<sequence length="125" mass="12913">MGTTIIGRIYAGQPSVVEKQQRTTSSRLGIGSARARGGLNGAVSIWLRRGRGGDAVSTGEGGGVVDTGEQGRRGDCDDGEAVRHGGERDRSAGEDGSDGEEGGKGERTDRGCGRLRGLRRRGSEG</sequence>
<name>A0A0D9ZBM2_9ORYZ</name>
<accession>A0A0D9ZBM2</accession>
<reference evidence="2" key="2">
    <citation type="submission" date="2018-05" db="EMBL/GenBank/DDBJ databases">
        <title>OgluRS3 (Oryza glumaepatula Reference Sequence Version 3).</title>
        <authorList>
            <person name="Zhang J."/>
            <person name="Kudrna D."/>
            <person name="Lee S."/>
            <person name="Talag J."/>
            <person name="Welchert J."/>
            <person name="Wing R.A."/>
        </authorList>
    </citation>
    <scope>NUCLEOTIDE SEQUENCE [LARGE SCALE GENOMIC DNA]</scope>
</reference>
<evidence type="ECO:0000313" key="3">
    <source>
        <dbReference type="Proteomes" id="UP000026961"/>
    </source>
</evidence>
<evidence type="ECO:0000256" key="1">
    <source>
        <dbReference type="SAM" id="MobiDB-lite"/>
    </source>
</evidence>
<evidence type="ECO:0000313" key="2">
    <source>
        <dbReference type="EnsemblPlants" id="OGLUM03G29880.1"/>
    </source>
</evidence>
<proteinExistence type="predicted"/>